<keyword evidence="4" id="KW-0408">Iron</keyword>
<evidence type="ECO:0000256" key="1">
    <source>
        <dbReference type="ARBA" id="ARBA00010587"/>
    </source>
</evidence>
<dbReference type="Gene3D" id="3.60.15.10">
    <property type="entry name" value="Ribonuclease Z/Hydroxyacylglutathione hydrolase-like"/>
    <property type="match status" value="1"/>
</dbReference>
<protein>
    <submittedName>
        <fullName evidence="6">Hemerythrin</fullName>
    </submittedName>
</protein>
<dbReference type="InterPro" id="IPR050669">
    <property type="entry name" value="Hemerythrin"/>
</dbReference>
<dbReference type="InterPro" id="IPR000595">
    <property type="entry name" value="cNMP-bd_dom"/>
</dbReference>
<sequence>MPGIEKIQVIRGVHWVEVPAANLRILCGCPADSVKHLMKRGIIQPRRKDGVAYETGPNAILLSDVMVQSGSFSNLAEFPVLQMLYRQGMLLPGHPNNTGEKPLIIGSDSQVRAQMNYIHRGNYGLVSEEELVAAGVPRSRARELMRMKLRFAFGQIRHPSELLDKCVIGADPVEIRPGVTIRRLRLNVFEIAADSESVTVDLNMPHNAAYEAPYPLGFHDIDRQYFAVVHSGCGDGWDINRPAMASIIMFQGRIYLIDAGANILHSLTALGIGINEIEGVFHTHAHDDHFCGLATLMRSDHRIRYYAVPHVRDSVARKLAALVDRDVDDFALYFEPHDLVEGVWNDIEGLEVRPAFSPHPVETTIMYFRALAGDGYRSYAHLADIASLSVLKGMIVDDESPGISPTMYGRVLEDYITPADLKKIDIGGGLIHGNAEDFAEDSSGKLVLAHVARDLTGREKEVGSGAPFGMTDVLIPGHQDYVKMFAFYALQTYFPSVPRHQLKMLMNNDVVTFNPESILLRKGTVPSAIFLILTGAVEMLDTTSEVHNILSAGGLVGEIAGMVRAPVQETFRAMNFVRALRIPSTLYLEFVRRGGLYHDIERLQDRRDFLQKSWLFGESLSYPVQNIVANAMTPESLTSGTDILRGRTDRRELFLVREGEVEVLIGGNVLETLGFGDFFGEGSVLFNTPCVHRVRSVNAVQLFRITHDVILDIPIVRWKLFETYERRMKLMLNPELVGGSIFQWRDEYATGVPAMDAQHKELLLAADRVYHALIQGRSRADLEEFVNFLVAYAKAHFDDEEQLMREHDYPDLETHHRHHMRLMEEVEAHLAAFRSGELQLDAEFMEFVKDWLINHILLDDRQYGNAFGTPRTD</sequence>
<dbReference type="CDD" id="cd00038">
    <property type="entry name" value="CAP_ED"/>
    <property type="match status" value="2"/>
</dbReference>
<dbReference type="Pfam" id="PF00027">
    <property type="entry name" value="cNMP_binding"/>
    <property type="match status" value="2"/>
</dbReference>
<dbReference type="InterPro" id="IPR018490">
    <property type="entry name" value="cNMP-bd_dom_sf"/>
</dbReference>
<dbReference type="NCBIfam" id="TIGR02481">
    <property type="entry name" value="hemeryth_dom"/>
    <property type="match status" value="1"/>
</dbReference>
<dbReference type="InterPro" id="IPR012827">
    <property type="entry name" value="Hemerythrin_metal-bd"/>
</dbReference>
<gene>
    <name evidence="6" type="ORF">GGQ74_002997</name>
</gene>
<dbReference type="PANTHER" id="PTHR37164:SF1">
    <property type="entry name" value="BACTERIOHEMERYTHRIN"/>
    <property type="match status" value="1"/>
</dbReference>
<dbReference type="SUPFAM" id="SSF47188">
    <property type="entry name" value="Hemerythrin-like"/>
    <property type="match status" value="1"/>
</dbReference>
<reference evidence="6 7" key="1">
    <citation type="submission" date="2020-03" db="EMBL/GenBank/DDBJ databases">
        <title>Genomic Encyclopedia of Type Strains, Phase IV (KMG-IV): sequencing the most valuable type-strain genomes for metagenomic binning, comparative biology and taxonomic classification.</title>
        <authorList>
            <person name="Goeker M."/>
        </authorList>
    </citation>
    <scope>NUCLEOTIDE SEQUENCE [LARGE SCALE GENOMIC DNA]</scope>
    <source>
        <strain evidence="6 7">DSM 24233</strain>
    </source>
</reference>
<dbReference type="Gene3D" id="1.20.120.50">
    <property type="entry name" value="Hemerythrin-like"/>
    <property type="match status" value="1"/>
</dbReference>
<dbReference type="SMART" id="SM00100">
    <property type="entry name" value="cNMP"/>
    <property type="match status" value="2"/>
</dbReference>
<dbReference type="NCBIfam" id="NF033749">
    <property type="entry name" value="bact_hemeryth"/>
    <property type="match status" value="1"/>
</dbReference>
<keyword evidence="2" id="KW-0561">Oxygen transport</keyword>
<dbReference type="Pfam" id="PF01814">
    <property type="entry name" value="Hemerythrin"/>
    <property type="match status" value="1"/>
</dbReference>
<keyword evidence="3" id="KW-0479">Metal-binding</keyword>
<dbReference type="GO" id="GO:0005344">
    <property type="term" value="F:oxygen carrier activity"/>
    <property type="evidence" value="ECO:0007669"/>
    <property type="project" value="UniProtKB-KW"/>
</dbReference>
<evidence type="ECO:0000256" key="4">
    <source>
        <dbReference type="ARBA" id="ARBA00023004"/>
    </source>
</evidence>
<evidence type="ECO:0000259" key="5">
    <source>
        <dbReference type="PROSITE" id="PS50042"/>
    </source>
</evidence>
<dbReference type="PROSITE" id="PS00550">
    <property type="entry name" value="HEMERYTHRINS"/>
    <property type="match status" value="1"/>
</dbReference>
<dbReference type="SUPFAM" id="SSF56281">
    <property type="entry name" value="Metallo-hydrolase/oxidoreductase"/>
    <property type="match status" value="1"/>
</dbReference>
<dbReference type="RefSeq" id="WP_167942383.1">
    <property type="nucleotide sequence ID" value="NZ_JAATJA010000004.1"/>
</dbReference>
<evidence type="ECO:0000256" key="3">
    <source>
        <dbReference type="ARBA" id="ARBA00022723"/>
    </source>
</evidence>
<dbReference type="CDD" id="cd12107">
    <property type="entry name" value="Hemerythrin"/>
    <property type="match status" value="1"/>
</dbReference>
<accession>A0A846QQN7</accession>
<dbReference type="InterPro" id="IPR035938">
    <property type="entry name" value="Hemerythrin-like_sf"/>
</dbReference>
<keyword evidence="7" id="KW-1185">Reference proteome</keyword>
<keyword evidence="2" id="KW-0813">Transport</keyword>
<evidence type="ECO:0000313" key="7">
    <source>
        <dbReference type="Proteomes" id="UP000580856"/>
    </source>
</evidence>
<feature type="domain" description="Cyclic nucleotide-binding" evidence="5">
    <location>
        <begin position="616"/>
        <end position="713"/>
    </location>
</feature>
<dbReference type="Proteomes" id="UP000580856">
    <property type="component" value="Unassembled WGS sequence"/>
</dbReference>
<organism evidence="6 7">
    <name type="scientific">Desulfobaculum xiamenense</name>
    <dbReference type="NCBI Taxonomy" id="995050"/>
    <lineage>
        <taxon>Bacteria</taxon>
        <taxon>Pseudomonadati</taxon>
        <taxon>Thermodesulfobacteriota</taxon>
        <taxon>Desulfovibrionia</taxon>
        <taxon>Desulfovibrionales</taxon>
        <taxon>Desulfovibrionaceae</taxon>
        <taxon>Desulfobaculum</taxon>
    </lineage>
</organism>
<dbReference type="PROSITE" id="PS50042">
    <property type="entry name" value="CNMP_BINDING_3"/>
    <property type="match status" value="2"/>
</dbReference>
<comment type="caution">
    <text evidence="6">The sequence shown here is derived from an EMBL/GenBank/DDBJ whole genome shotgun (WGS) entry which is preliminary data.</text>
</comment>
<evidence type="ECO:0000256" key="2">
    <source>
        <dbReference type="ARBA" id="ARBA00022621"/>
    </source>
</evidence>
<dbReference type="GO" id="GO:0046872">
    <property type="term" value="F:metal ion binding"/>
    <property type="evidence" value="ECO:0007669"/>
    <property type="project" value="UniProtKB-KW"/>
</dbReference>
<dbReference type="InterPro" id="IPR016131">
    <property type="entry name" value="Haemerythrin_Fe_BS"/>
</dbReference>
<name>A0A846QQN7_9BACT</name>
<dbReference type="Gene3D" id="2.60.120.10">
    <property type="entry name" value="Jelly Rolls"/>
    <property type="match status" value="2"/>
</dbReference>
<dbReference type="InterPro" id="IPR012312">
    <property type="entry name" value="Hemerythrin-like"/>
</dbReference>
<dbReference type="AlphaFoldDB" id="A0A846QQN7"/>
<comment type="similarity">
    <text evidence="1">Belongs to the hemerythrin family.</text>
</comment>
<dbReference type="InterPro" id="IPR014710">
    <property type="entry name" value="RmlC-like_jellyroll"/>
</dbReference>
<dbReference type="SUPFAM" id="SSF51206">
    <property type="entry name" value="cAMP-binding domain-like"/>
    <property type="match status" value="2"/>
</dbReference>
<evidence type="ECO:0000313" key="6">
    <source>
        <dbReference type="EMBL" id="NJB69300.1"/>
    </source>
</evidence>
<dbReference type="EMBL" id="JAATJA010000004">
    <property type="protein sequence ID" value="NJB69300.1"/>
    <property type="molecule type" value="Genomic_DNA"/>
</dbReference>
<dbReference type="Pfam" id="PF23023">
    <property type="entry name" value="Anti-Pycsar_Apyc1"/>
    <property type="match status" value="1"/>
</dbReference>
<dbReference type="PANTHER" id="PTHR37164">
    <property type="entry name" value="BACTERIOHEMERYTHRIN"/>
    <property type="match status" value="1"/>
</dbReference>
<feature type="domain" description="Cyclic nucleotide-binding" evidence="5">
    <location>
        <begin position="511"/>
        <end position="591"/>
    </location>
</feature>
<proteinExistence type="inferred from homology"/>
<dbReference type="InterPro" id="IPR036866">
    <property type="entry name" value="RibonucZ/Hydroxyglut_hydro"/>
</dbReference>